<name>A0A8S5MBA5_9CAUD</name>
<sequence length="134" mass="14909">MPNDSTVARCPFYIKSNQTTIYCESNVSLERQEDEPERSYAHIFQNAAKKKNFVKEHCGRYPDMNCPYAEYMEREYAGGSGNEGKRKAEKSKAAVRKSGKNDCRTGKRKQVSARRMRAGTARNSGAAGGGKAEG</sequence>
<feature type="compositionally biased region" description="Basic residues" evidence="1">
    <location>
        <begin position="106"/>
        <end position="117"/>
    </location>
</feature>
<organism evidence="2">
    <name type="scientific">Siphoviridae sp. ctKvA22</name>
    <dbReference type="NCBI Taxonomy" id="2826246"/>
    <lineage>
        <taxon>Viruses</taxon>
        <taxon>Duplodnaviria</taxon>
        <taxon>Heunggongvirae</taxon>
        <taxon>Uroviricota</taxon>
        <taxon>Caudoviricetes</taxon>
    </lineage>
</organism>
<feature type="region of interest" description="Disordered" evidence="1">
    <location>
        <begin position="77"/>
        <end position="134"/>
    </location>
</feature>
<evidence type="ECO:0000256" key="1">
    <source>
        <dbReference type="SAM" id="MobiDB-lite"/>
    </source>
</evidence>
<evidence type="ECO:0000313" key="2">
    <source>
        <dbReference type="EMBL" id="DAD79203.1"/>
    </source>
</evidence>
<dbReference type="EMBL" id="BK014860">
    <property type="protein sequence ID" value="DAD79203.1"/>
    <property type="molecule type" value="Genomic_DNA"/>
</dbReference>
<protein>
    <submittedName>
        <fullName evidence="2">Uncharacterized protein</fullName>
    </submittedName>
</protein>
<proteinExistence type="predicted"/>
<accession>A0A8S5MBA5</accession>
<feature type="compositionally biased region" description="Basic and acidic residues" evidence="1">
    <location>
        <begin position="83"/>
        <end position="92"/>
    </location>
</feature>
<reference evidence="2" key="1">
    <citation type="journal article" date="2021" name="Proc. Natl. Acad. Sci. U.S.A.">
        <title>A Catalog of Tens of Thousands of Viruses from Human Metagenomes Reveals Hidden Associations with Chronic Diseases.</title>
        <authorList>
            <person name="Tisza M.J."/>
            <person name="Buck C.B."/>
        </authorList>
    </citation>
    <scope>NUCLEOTIDE SEQUENCE</scope>
    <source>
        <strain evidence="2">CtKvA22</strain>
    </source>
</reference>